<dbReference type="AlphaFoldDB" id="A0A0G0EXT0"/>
<comment type="caution">
    <text evidence="1">The sequence shown here is derived from an EMBL/GenBank/DDBJ whole genome shotgun (WGS) entry which is preliminary data.</text>
</comment>
<evidence type="ECO:0000313" key="2">
    <source>
        <dbReference type="Proteomes" id="UP000034492"/>
    </source>
</evidence>
<evidence type="ECO:0000313" key="1">
    <source>
        <dbReference type="EMBL" id="KKQ10262.1"/>
    </source>
</evidence>
<dbReference type="EMBL" id="LBSA01000007">
    <property type="protein sequence ID" value="KKQ10262.1"/>
    <property type="molecule type" value="Genomic_DNA"/>
</dbReference>
<sequence>MNSQKNVSNKLLKLLDRLMQKKTYGSIEIYFEAGEITQVTQRIINKIIRTNKKQLINRVASNKRVSREHNQISRTEFSETITEI</sequence>
<proteinExistence type="predicted"/>
<protein>
    <submittedName>
        <fullName evidence="1">Uncharacterized protein</fullName>
    </submittedName>
</protein>
<dbReference type="Proteomes" id="UP000034492">
    <property type="component" value="Unassembled WGS sequence"/>
</dbReference>
<accession>A0A0G0EXT0</accession>
<organism evidence="1 2">
    <name type="scientific">Candidatus Daviesbacteria bacterium GW2011_GWB1_36_5</name>
    <dbReference type="NCBI Taxonomy" id="1618426"/>
    <lineage>
        <taxon>Bacteria</taxon>
        <taxon>Candidatus Daviesiibacteriota</taxon>
    </lineage>
</organism>
<reference evidence="1 2" key="1">
    <citation type="journal article" date="2015" name="Nature">
        <title>rRNA introns, odd ribosomes, and small enigmatic genomes across a large radiation of phyla.</title>
        <authorList>
            <person name="Brown C.T."/>
            <person name="Hug L.A."/>
            <person name="Thomas B.C."/>
            <person name="Sharon I."/>
            <person name="Castelle C.J."/>
            <person name="Singh A."/>
            <person name="Wilkins M.J."/>
            <person name="Williams K.H."/>
            <person name="Banfield J.F."/>
        </authorList>
    </citation>
    <scope>NUCLEOTIDE SEQUENCE [LARGE SCALE GENOMIC DNA]</scope>
</reference>
<gene>
    <name evidence="1" type="ORF">US19_C0007G0007</name>
</gene>
<name>A0A0G0EXT0_9BACT</name>